<gene>
    <name evidence="2" type="ORF">H8705_00990</name>
</gene>
<dbReference type="Proteomes" id="UP000623678">
    <property type="component" value="Unassembled WGS sequence"/>
</dbReference>
<dbReference type="InterPro" id="IPR008523">
    <property type="entry name" value="DUF805"/>
</dbReference>
<comment type="caution">
    <text evidence="2">The sequence shown here is derived from an EMBL/GenBank/DDBJ whole genome shotgun (WGS) entry which is preliminary data.</text>
</comment>
<keyword evidence="1" id="KW-1133">Transmembrane helix</keyword>
<feature type="transmembrane region" description="Helical" evidence="1">
    <location>
        <begin position="21"/>
        <end position="40"/>
    </location>
</feature>
<evidence type="ECO:0000256" key="1">
    <source>
        <dbReference type="SAM" id="Phobius"/>
    </source>
</evidence>
<feature type="transmembrane region" description="Helical" evidence="1">
    <location>
        <begin position="46"/>
        <end position="67"/>
    </location>
</feature>
<accession>A0A926IFT5</accession>
<name>A0A926IFT5_9FIRM</name>
<dbReference type="EMBL" id="JACRTD010000001">
    <property type="protein sequence ID" value="MBC8584159.1"/>
    <property type="molecule type" value="Genomic_DNA"/>
</dbReference>
<dbReference type="GO" id="GO:0005886">
    <property type="term" value="C:plasma membrane"/>
    <property type="evidence" value="ECO:0007669"/>
    <property type="project" value="TreeGrafter"/>
</dbReference>
<dbReference type="PANTHER" id="PTHR34980">
    <property type="entry name" value="INNER MEMBRANE PROTEIN-RELATED-RELATED"/>
    <property type="match status" value="1"/>
</dbReference>
<keyword evidence="1" id="KW-0472">Membrane</keyword>
<evidence type="ECO:0000313" key="3">
    <source>
        <dbReference type="Proteomes" id="UP000623678"/>
    </source>
</evidence>
<reference evidence="2" key="1">
    <citation type="submission" date="2020-08" db="EMBL/GenBank/DDBJ databases">
        <title>Genome public.</title>
        <authorList>
            <person name="Liu C."/>
            <person name="Sun Q."/>
        </authorList>
    </citation>
    <scope>NUCLEOTIDE SEQUENCE</scope>
    <source>
        <strain evidence="2">NSJ-64</strain>
    </source>
</reference>
<keyword evidence="1" id="KW-0812">Transmembrane</keyword>
<protein>
    <submittedName>
        <fullName evidence="2">DUF805 domain-containing protein</fullName>
    </submittedName>
</protein>
<sequence>MKAYMRMWFCRGNFSGRSSRKEFWPAFGLHFLIWVALTLLAGLDQYLAVFGAAYILISLLPVITLSIRRVHDAGKSGASLLWVLLPVVGWGILLILLLQKSDGNNRWGEGPG</sequence>
<dbReference type="RefSeq" id="WP_262394011.1">
    <property type="nucleotide sequence ID" value="NZ_JACRTD010000001.1"/>
</dbReference>
<feature type="transmembrane region" description="Helical" evidence="1">
    <location>
        <begin position="79"/>
        <end position="98"/>
    </location>
</feature>
<proteinExistence type="predicted"/>
<evidence type="ECO:0000313" key="2">
    <source>
        <dbReference type="EMBL" id="MBC8584159.1"/>
    </source>
</evidence>
<dbReference type="PANTHER" id="PTHR34980:SF2">
    <property type="entry name" value="INNER MEMBRANE PROTEIN YHAH-RELATED"/>
    <property type="match status" value="1"/>
</dbReference>
<dbReference type="AlphaFoldDB" id="A0A926IFT5"/>
<dbReference type="Pfam" id="PF05656">
    <property type="entry name" value="DUF805"/>
    <property type="match status" value="1"/>
</dbReference>
<keyword evidence="3" id="KW-1185">Reference proteome</keyword>
<organism evidence="2 3">
    <name type="scientific">Youxingia wuxianensis</name>
    <dbReference type="NCBI Taxonomy" id="2763678"/>
    <lineage>
        <taxon>Bacteria</taxon>
        <taxon>Bacillati</taxon>
        <taxon>Bacillota</taxon>
        <taxon>Clostridia</taxon>
        <taxon>Eubacteriales</taxon>
        <taxon>Oscillospiraceae</taxon>
        <taxon>Youxingia</taxon>
    </lineage>
</organism>